<dbReference type="GO" id="GO:0000049">
    <property type="term" value="F:tRNA binding"/>
    <property type="evidence" value="ECO:0007669"/>
    <property type="project" value="UniProtKB-UniRule"/>
</dbReference>
<dbReference type="InterPro" id="IPR020056">
    <property type="entry name" value="Rbsml_bL25/Gln-tRNA_synth_N"/>
</dbReference>
<dbReference type="InterPro" id="IPR001412">
    <property type="entry name" value="aa-tRNA-synth_I_CS"/>
</dbReference>
<feature type="compositionally biased region" description="Polar residues" evidence="13">
    <location>
        <begin position="663"/>
        <end position="679"/>
    </location>
</feature>
<dbReference type="SUPFAM" id="SSF52374">
    <property type="entry name" value="Nucleotidylyl transferase"/>
    <property type="match status" value="1"/>
</dbReference>
<dbReference type="CDD" id="cd02153">
    <property type="entry name" value="tRNA_bindingDomain"/>
    <property type="match status" value="1"/>
</dbReference>
<dbReference type="Gene3D" id="2.40.240.10">
    <property type="entry name" value="Ribosomal Protein L25, Chain P"/>
    <property type="match status" value="2"/>
</dbReference>
<evidence type="ECO:0000313" key="17">
    <source>
        <dbReference type="Proteomes" id="UP001054902"/>
    </source>
</evidence>
<evidence type="ECO:0000256" key="8">
    <source>
        <dbReference type="ARBA" id="ARBA00022917"/>
    </source>
</evidence>
<dbReference type="Proteomes" id="UP001054902">
    <property type="component" value="Unassembled WGS sequence"/>
</dbReference>
<dbReference type="GO" id="GO:0005829">
    <property type="term" value="C:cytosol"/>
    <property type="evidence" value="ECO:0007669"/>
    <property type="project" value="TreeGrafter"/>
</dbReference>
<dbReference type="InterPro" id="IPR012340">
    <property type="entry name" value="NA-bd_OB-fold"/>
</dbReference>
<dbReference type="PRINTS" id="PR00987">
    <property type="entry name" value="TRNASYNTHGLU"/>
</dbReference>
<dbReference type="Gene3D" id="1.10.1160.10">
    <property type="entry name" value="Glutamyl-trna Synthetase, Domain 2"/>
    <property type="match status" value="1"/>
</dbReference>
<keyword evidence="7 11" id="KW-0694">RNA-binding</keyword>
<dbReference type="SUPFAM" id="SSF50715">
    <property type="entry name" value="Ribosomal protein L25-like"/>
    <property type="match status" value="1"/>
</dbReference>
<dbReference type="Gene3D" id="2.40.50.140">
    <property type="entry name" value="Nucleic acid-binding proteins"/>
    <property type="match status" value="1"/>
</dbReference>
<dbReference type="FunFam" id="3.40.50.620:FF:000037">
    <property type="entry name" value="Glutamine--tRNA ligase cytoplasmic"/>
    <property type="match status" value="1"/>
</dbReference>
<dbReference type="PANTHER" id="PTHR43097:SF4">
    <property type="entry name" value="GLUTAMINE--TRNA LIGASE"/>
    <property type="match status" value="1"/>
</dbReference>
<keyword evidence="8 12" id="KW-0648">Protein biosynthesis</keyword>
<dbReference type="InterPro" id="IPR049437">
    <property type="entry name" value="tRNA-synt_1c_C2"/>
</dbReference>
<dbReference type="InterPro" id="IPR004514">
    <property type="entry name" value="Gln-tRNA-synth"/>
</dbReference>
<keyword evidence="9 12" id="KW-0030">Aminoacyl-tRNA synthetase</keyword>
<dbReference type="Pfam" id="PF03950">
    <property type="entry name" value="tRNA-synt_1c_C"/>
    <property type="match status" value="1"/>
</dbReference>
<evidence type="ECO:0000256" key="6">
    <source>
        <dbReference type="ARBA" id="ARBA00022840"/>
    </source>
</evidence>
<dbReference type="NCBIfam" id="NF011291">
    <property type="entry name" value="PRK14703.1"/>
    <property type="match status" value="1"/>
</dbReference>
<evidence type="ECO:0000256" key="13">
    <source>
        <dbReference type="SAM" id="MobiDB-lite"/>
    </source>
</evidence>
<dbReference type="AlphaFoldDB" id="A0AAD3CXJ2"/>
<dbReference type="Gene3D" id="3.90.800.10">
    <property type="entry name" value="Glutamyl-tRNA Synthetase, Domain 3"/>
    <property type="match status" value="1"/>
</dbReference>
<dbReference type="InterPro" id="IPR011035">
    <property type="entry name" value="Ribosomal_bL25/Gln-tRNA_synth"/>
</dbReference>
<dbReference type="PROSITE" id="PS50886">
    <property type="entry name" value="TRBD"/>
    <property type="match status" value="1"/>
</dbReference>
<dbReference type="FunFam" id="3.90.800.10:FF:000001">
    <property type="entry name" value="Glutamine--tRNA ligase"/>
    <property type="match status" value="1"/>
</dbReference>
<dbReference type="GO" id="GO:0004819">
    <property type="term" value="F:glutamine-tRNA ligase activity"/>
    <property type="evidence" value="ECO:0007669"/>
    <property type="project" value="UniProtKB-EC"/>
</dbReference>
<comment type="catalytic activity">
    <reaction evidence="10">
        <text>tRNA(Gln) + L-glutamine + ATP = L-glutaminyl-tRNA(Gln) + AMP + diphosphate</text>
        <dbReference type="Rhea" id="RHEA:20121"/>
        <dbReference type="Rhea" id="RHEA-COMP:9662"/>
        <dbReference type="Rhea" id="RHEA-COMP:9681"/>
        <dbReference type="ChEBI" id="CHEBI:30616"/>
        <dbReference type="ChEBI" id="CHEBI:33019"/>
        <dbReference type="ChEBI" id="CHEBI:58359"/>
        <dbReference type="ChEBI" id="CHEBI:78442"/>
        <dbReference type="ChEBI" id="CHEBI:78521"/>
        <dbReference type="ChEBI" id="CHEBI:456215"/>
        <dbReference type="EC" id="6.1.1.18"/>
    </reaction>
</comment>
<organism evidence="16 17">
    <name type="scientific">Chaetoceros tenuissimus</name>
    <dbReference type="NCBI Taxonomy" id="426638"/>
    <lineage>
        <taxon>Eukaryota</taxon>
        <taxon>Sar</taxon>
        <taxon>Stramenopiles</taxon>
        <taxon>Ochrophyta</taxon>
        <taxon>Bacillariophyta</taxon>
        <taxon>Coscinodiscophyceae</taxon>
        <taxon>Chaetocerotophycidae</taxon>
        <taxon>Chaetocerotales</taxon>
        <taxon>Chaetocerotaceae</taxon>
        <taxon>Chaetoceros</taxon>
    </lineage>
</organism>
<dbReference type="GO" id="GO:0006425">
    <property type="term" value="P:glutaminyl-tRNA aminoacylation"/>
    <property type="evidence" value="ECO:0007669"/>
    <property type="project" value="InterPro"/>
</dbReference>
<dbReference type="Pfam" id="PF00749">
    <property type="entry name" value="tRNA-synt_1c"/>
    <property type="match status" value="1"/>
</dbReference>
<gene>
    <name evidence="16" type="ORF">CTEN210_10230</name>
</gene>
<evidence type="ECO:0000313" key="16">
    <source>
        <dbReference type="EMBL" id="GFH53754.1"/>
    </source>
</evidence>
<keyword evidence="4 12" id="KW-0436">Ligase</keyword>
<evidence type="ECO:0000256" key="14">
    <source>
        <dbReference type="SAM" id="SignalP"/>
    </source>
</evidence>
<evidence type="ECO:0000256" key="10">
    <source>
        <dbReference type="ARBA" id="ARBA00048270"/>
    </source>
</evidence>
<dbReference type="SUPFAM" id="SSF50249">
    <property type="entry name" value="Nucleic acid-binding proteins"/>
    <property type="match status" value="1"/>
</dbReference>
<dbReference type="InterPro" id="IPR020061">
    <property type="entry name" value="Glu_tRNA_lig_a-bdl"/>
</dbReference>
<dbReference type="EC" id="6.1.1.18" evidence="2"/>
<dbReference type="InterPro" id="IPR002547">
    <property type="entry name" value="tRNA-bd_dom"/>
</dbReference>
<keyword evidence="3 11" id="KW-0820">tRNA-binding</keyword>
<feature type="region of interest" description="Disordered" evidence="13">
    <location>
        <begin position="657"/>
        <end position="679"/>
    </location>
</feature>
<name>A0AAD3CXJ2_9STRA</name>
<dbReference type="InterPro" id="IPR050132">
    <property type="entry name" value="Gln/Glu-tRNA_Ligase"/>
</dbReference>
<dbReference type="Pfam" id="PF01588">
    <property type="entry name" value="tRNA_bind"/>
    <property type="match status" value="1"/>
</dbReference>
<comment type="similarity">
    <text evidence="1 12">Belongs to the class-I aminoacyl-tRNA synthetase family.</text>
</comment>
<evidence type="ECO:0000259" key="15">
    <source>
        <dbReference type="PROSITE" id="PS50886"/>
    </source>
</evidence>
<keyword evidence="17" id="KW-1185">Reference proteome</keyword>
<evidence type="ECO:0000256" key="12">
    <source>
        <dbReference type="RuleBase" id="RU363037"/>
    </source>
</evidence>
<feature type="signal peptide" evidence="14">
    <location>
        <begin position="1"/>
        <end position="23"/>
    </location>
</feature>
<dbReference type="InterPro" id="IPR020058">
    <property type="entry name" value="Glu/Gln-tRNA-synth_Ib_cat-dom"/>
</dbReference>
<dbReference type="GO" id="GO:0005524">
    <property type="term" value="F:ATP binding"/>
    <property type="evidence" value="ECO:0007669"/>
    <property type="project" value="UniProtKB-KW"/>
</dbReference>
<dbReference type="InterPro" id="IPR000924">
    <property type="entry name" value="Glu/Gln-tRNA-synth"/>
</dbReference>
<dbReference type="NCBIfam" id="TIGR00440">
    <property type="entry name" value="glnS"/>
    <property type="match status" value="1"/>
</dbReference>
<evidence type="ECO:0000256" key="1">
    <source>
        <dbReference type="ARBA" id="ARBA00005594"/>
    </source>
</evidence>
<evidence type="ECO:0000256" key="11">
    <source>
        <dbReference type="PROSITE-ProRule" id="PRU00209"/>
    </source>
</evidence>
<accession>A0AAD3CXJ2</accession>
<evidence type="ECO:0000256" key="5">
    <source>
        <dbReference type="ARBA" id="ARBA00022741"/>
    </source>
</evidence>
<sequence>MVKFSSKSLALVLLSSYNLSANGFAYAPNFITKTIQETTGKEPVGLLEIPPKEGEEVKEEESEPIEISNVPITTRFPPEPNGYLHLGHAKAVSFNFAVARMFAPDGRCHMRLDDTNPSKENQEYIDSILEDVRWIQKNTEPFSIAEPALDKKEDEGPWFGKVHKTSDSFQLIYDCAKALIENGDAYVDSLSAEEMKEYRGTLTEPGKDSPYRTRTVEENLDLFEKMKNGECAEGEHIVRAKIDMASPNVNMRDPALFRIKHESHPCTGDEWCIYPMYDFSHPIQDSVEGITHSLCTLEFEDHRPFYDWTLDKLLPTGLIQARPRQIEFSRLNLKYTVLSKRKLIQLVEEKVVSGWDDPRMPTLSGMRRRGCPPEALRLFCERVGISKADSFIDVGDLENCIRETMDDTSMRAFAILKPLKVTITNWQGSSLEEFEVPRHPKKEEMGDRTVPFGKHLYIEREDFFDLEGPEGEANGGRKPKGFKRLLPNDKVRLKYAYVIHCDEVIRDENGEPIELKCTLLPETRAGVTPEGMKRVKGIIQWVEANTAIKCKINQYDRLFKTEEPGKATGNFLDDVNPDSLEVLDDCLIEPSVAMDTLGMLAKIRNNEKEDSNDKIYHSELAYQFERMGYFALDPETTSGKPVFNRVVTLRDTWAVPEQKKAENTNQRNRGNKQSTNNNGAVLEDVRRVAVKAGTILEAGPHPDAETLIVCKVDTGDDEPRTVVAGVGGKIPAEDLVNKKIACVTNLKPAKMRGIESTAMLLAASDGGEGADEKVELLNIPESVPNGELLSFDGKESIEPDEMMKSKGALKAFDRFKACLRVTSDGEAAFVQDGSEFKMNSSGGTIKVDSLKDVVIQ</sequence>
<keyword evidence="14" id="KW-0732">Signal</keyword>
<dbReference type="Gene3D" id="3.40.50.620">
    <property type="entry name" value="HUPs"/>
    <property type="match status" value="1"/>
</dbReference>
<feature type="chain" id="PRO_5041950654" description="glutamine--tRNA ligase" evidence="14">
    <location>
        <begin position="24"/>
        <end position="856"/>
    </location>
</feature>
<dbReference type="PANTHER" id="PTHR43097">
    <property type="entry name" value="GLUTAMINE-TRNA LIGASE"/>
    <property type="match status" value="1"/>
</dbReference>
<comment type="caution">
    <text evidence="16">The sequence shown here is derived from an EMBL/GenBank/DDBJ whole genome shotgun (WGS) entry which is preliminary data.</text>
</comment>
<reference evidence="16 17" key="1">
    <citation type="journal article" date="2021" name="Sci. Rep.">
        <title>The genome of the diatom Chaetoceros tenuissimus carries an ancient integrated fragment of an extant virus.</title>
        <authorList>
            <person name="Hongo Y."/>
            <person name="Kimura K."/>
            <person name="Takaki Y."/>
            <person name="Yoshida Y."/>
            <person name="Baba S."/>
            <person name="Kobayashi G."/>
            <person name="Nagasaki K."/>
            <person name="Hano T."/>
            <person name="Tomaru Y."/>
        </authorList>
    </citation>
    <scope>NUCLEOTIDE SEQUENCE [LARGE SCALE GENOMIC DNA]</scope>
    <source>
        <strain evidence="16 17">NIES-3715</strain>
    </source>
</reference>
<evidence type="ECO:0000256" key="7">
    <source>
        <dbReference type="ARBA" id="ARBA00022884"/>
    </source>
</evidence>
<keyword evidence="5 12" id="KW-0547">Nucleotide-binding</keyword>
<dbReference type="PROSITE" id="PS00178">
    <property type="entry name" value="AA_TRNA_LIGASE_I"/>
    <property type="match status" value="1"/>
</dbReference>
<protein>
    <recommendedName>
        <fullName evidence="2">glutamine--tRNA ligase</fullName>
        <ecNumber evidence="2">6.1.1.18</ecNumber>
    </recommendedName>
</protein>
<evidence type="ECO:0000256" key="3">
    <source>
        <dbReference type="ARBA" id="ARBA00022555"/>
    </source>
</evidence>
<dbReference type="InterPro" id="IPR014729">
    <property type="entry name" value="Rossmann-like_a/b/a_fold"/>
</dbReference>
<keyword evidence="6 12" id="KW-0067">ATP-binding</keyword>
<feature type="domain" description="TRNA-binding" evidence="15">
    <location>
        <begin position="684"/>
        <end position="790"/>
    </location>
</feature>
<dbReference type="FunFam" id="1.10.1160.10:FF:000001">
    <property type="entry name" value="Glutamine--tRNA ligase"/>
    <property type="match status" value="1"/>
</dbReference>
<proteinExistence type="inferred from homology"/>
<dbReference type="InterPro" id="IPR020059">
    <property type="entry name" value="Glu/Gln-tRNA-synth_Ib_codon-bd"/>
</dbReference>
<evidence type="ECO:0000256" key="2">
    <source>
        <dbReference type="ARBA" id="ARBA00012836"/>
    </source>
</evidence>
<dbReference type="EMBL" id="BLLK01000047">
    <property type="protein sequence ID" value="GFH53754.1"/>
    <property type="molecule type" value="Genomic_DNA"/>
</dbReference>
<evidence type="ECO:0000256" key="4">
    <source>
        <dbReference type="ARBA" id="ARBA00022598"/>
    </source>
</evidence>
<evidence type="ECO:0000256" key="9">
    <source>
        <dbReference type="ARBA" id="ARBA00023146"/>
    </source>
</evidence>
<dbReference type="Pfam" id="PF20974">
    <property type="entry name" value="tRNA-synt_1c_C2"/>
    <property type="match status" value="1"/>
</dbReference>